<sequence length="112" mass="13218">MLNLFKKNRPYNKLLYNHYHSKKVSPMIMIARMALLLIIAMIIIIAFIWFTNISSMLIQYIMAINLSESKDYSKMNIQQLIDELIAITNENNPEQIQSIINQYLLIRQNLIT</sequence>
<evidence type="ECO:0000313" key="2">
    <source>
        <dbReference type="EMBL" id="KAH9423236.1"/>
    </source>
</evidence>
<keyword evidence="1" id="KW-0812">Transmembrane</keyword>
<organism evidence="2 3">
    <name type="scientific">Dermatophagoides pteronyssinus</name>
    <name type="common">European house dust mite</name>
    <dbReference type="NCBI Taxonomy" id="6956"/>
    <lineage>
        <taxon>Eukaryota</taxon>
        <taxon>Metazoa</taxon>
        <taxon>Ecdysozoa</taxon>
        <taxon>Arthropoda</taxon>
        <taxon>Chelicerata</taxon>
        <taxon>Arachnida</taxon>
        <taxon>Acari</taxon>
        <taxon>Acariformes</taxon>
        <taxon>Sarcoptiformes</taxon>
        <taxon>Astigmata</taxon>
        <taxon>Psoroptidia</taxon>
        <taxon>Analgoidea</taxon>
        <taxon>Pyroglyphidae</taxon>
        <taxon>Dermatophagoidinae</taxon>
        <taxon>Dermatophagoides</taxon>
    </lineage>
</organism>
<gene>
    <name evidence="2" type="ORF">DERP_003514</name>
</gene>
<protein>
    <submittedName>
        <fullName evidence="2">Uncharacterized protein</fullName>
    </submittedName>
</protein>
<feature type="transmembrane region" description="Helical" evidence="1">
    <location>
        <begin position="29"/>
        <end position="50"/>
    </location>
</feature>
<evidence type="ECO:0000256" key="1">
    <source>
        <dbReference type="SAM" id="Phobius"/>
    </source>
</evidence>
<keyword evidence="3" id="KW-1185">Reference proteome</keyword>
<dbReference type="EMBL" id="NJHN03000032">
    <property type="protein sequence ID" value="KAH9423236.1"/>
    <property type="molecule type" value="Genomic_DNA"/>
</dbReference>
<comment type="caution">
    <text evidence="2">The sequence shown here is derived from an EMBL/GenBank/DDBJ whole genome shotgun (WGS) entry which is preliminary data.</text>
</comment>
<name>A0ABQ8JLP5_DERPT</name>
<keyword evidence="1" id="KW-1133">Transmembrane helix</keyword>
<evidence type="ECO:0000313" key="3">
    <source>
        <dbReference type="Proteomes" id="UP000887458"/>
    </source>
</evidence>
<reference evidence="2 3" key="2">
    <citation type="journal article" date="2022" name="Mol. Biol. Evol.">
        <title>Comparative Genomics Reveals Insights into the Divergent Evolution of Astigmatic Mites and Household Pest Adaptations.</title>
        <authorList>
            <person name="Xiong Q."/>
            <person name="Wan A.T."/>
            <person name="Liu X."/>
            <person name="Fung C.S."/>
            <person name="Xiao X."/>
            <person name="Malainual N."/>
            <person name="Hou J."/>
            <person name="Wang L."/>
            <person name="Wang M."/>
            <person name="Yang K.Y."/>
            <person name="Cui Y."/>
            <person name="Leung E.L."/>
            <person name="Nong W."/>
            <person name="Shin S.K."/>
            <person name="Au S.W."/>
            <person name="Jeong K.Y."/>
            <person name="Chew F.T."/>
            <person name="Hui J.H."/>
            <person name="Leung T.F."/>
            <person name="Tungtrongchitr A."/>
            <person name="Zhong N."/>
            <person name="Liu Z."/>
            <person name="Tsui S.K."/>
        </authorList>
    </citation>
    <scope>NUCLEOTIDE SEQUENCE [LARGE SCALE GENOMIC DNA]</scope>
    <source>
        <strain evidence="2">Derp</strain>
    </source>
</reference>
<dbReference type="Proteomes" id="UP000887458">
    <property type="component" value="Unassembled WGS sequence"/>
</dbReference>
<reference evidence="2 3" key="1">
    <citation type="journal article" date="2018" name="J. Allergy Clin. Immunol.">
        <title>High-quality assembly of Dermatophagoides pteronyssinus genome and transcriptome reveals a wide range of novel allergens.</title>
        <authorList>
            <person name="Liu X.Y."/>
            <person name="Yang K.Y."/>
            <person name="Wang M.Q."/>
            <person name="Kwok J.S."/>
            <person name="Zeng X."/>
            <person name="Yang Z."/>
            <person name="Xiao X.J."/>
            <person name="Lau C.P."/>
            <person name="Li Y."/>
            <person name="Huang Z.M."/>
            <person name="Ba J.G."/>
            <person name="Yim A.K."/>
            <person name="Ouyang C.Y."/>
            <person name="Ngai S.M."/>
            <person name="Chan T.F."/>
            <person name="Leung E.L."/>
            <person name="Liu L."/>
            <person name="Liu Z.G."/>
            <person name="Tsui S.K."/>
        </authorList>
    </citation>
    <scope>NUCLEOTIDE SEQUENCE [LARGE SCALE GENOMIC DNA]</scope>
    <source>
        <strain evidence="2">Derp</strain>
    </source>
</reference>
<proteinExistence type="predicted"/>
<accession>A0ABQ8JLP5</accession>
<keyword evidence="1" id="KW-0472">Membrane</keyword>